<name>A0ABR7EES1_9FIRM</name>
<feature type="domain" description="Glycosyl transferase family 1" evidence="1">
    <location>
        <begin position="256"/>
        <end position="315"/>
    </location>
</feature>
<evidence type="ECO:0000259" key="1">
    <source>
        <dbReference type="Pfam" id="PF00534"/>
    </source>
</evidence>
<dbReference type="SUPFAM" id="SSF53756">
    <property type="entry name" value="UDP-Glycosyltransferase/glycogen phosphorylase"/>
    <property type="match status" value="1"/>
</dbReference>
<evidence type="ECO:0000313" key="2">
    <source>
        <dbReference type="EMBL" id="MBC5647871.1"/>
    </source>
</evidence>
<dbReference type="Pfam" id="PF00534">
    <property type="entry name" value="Glycos_transf_1"/>
    <property type="match status" value="1"/>
</dbReference>
<organism evidence="2 3">
    <name type="scientific">Christensenella tenuis</name>
    <dbReference type="NCBI Taxonomy" id="2763033"/>
    <lineage>
        <taxon>Bacteria</taxon>
        <taxon>Bacillati</taxon>
        <taxon>Bacillota</taxon>
        <taxon>Clostridia</taxon>
        <taxon>Christensenellales</taxon>
        <taxon>Christensenellaceae</taxon>
        <taxon>Christensenella</taxon>
    </lineage>
</organism>
<proteinExistence type="predicted"/>
<dbReference type="EMBL" id="JACOON010000002">
    <property type="protein sequence ID" value="MBC5647871.1"/>
    <property type="molecule type" value="Genomic_DNA"/>
</dbReference>
<gene>
    <name evidence="2" type="ORF">H8S18_05945</name>
</gene>
<dbReference type="RefSeq" id="WP_186857380.1">
    <property type="nucleotide sequence ID" value="NZ_JACOON010000002.1"/>
</dbReference>
<dbReference type="InterPro" id="IPR001296">
    <property type="entry name" value="Glyco_trans_1"/>
</dbReference>
<evidence type="ECO:0000313" key="3">
    <source>
        <dbReference type="Proteomes" id="UP000606889"/>
    </source>
</evidence>
<dbReference type="Gene3D" id="3.40.50.2000">
    <property type="entry name" value="Glycogen Phosphorylase B"/>
    <property type="match status" value="1"/>
</dbReference>
<protein>
    <submittedName>
        <fullName evidence="2">Glycosyltransferase</fullName>
    </submittedName>
</protein>
<accession>A0ABR7EES1</accession>
<sequence>MRVLIAGFLEAHQCVEEIHLIKLLSQELEAYGHQVDHFELPYKDDPLFLPEQAYAAKSIGSLECDLLITVGFPAFLLEHPNKFVFLCSLTPMLREYWDATYGGMQSAQYTGIRETMLALQANELHYARKVFCGTKALRCDLQTENIRTELFTLPLDEARAMGQNVEGDYVIAEALSEYGEDINSLCEIAAHSDGSFRVRLYMGDHKERIQFFRKKIKEEQLHLELCEGKMTLHDLRGARAFIDTSFQMRRPLQGCTDAFALGIPVIAMKDSGFAAERISNGKNGYLVHRAEEAADLINRLYSNPKLYRRLLRNAARNKQNANLKQIVKEMVD</sequence>
<comment type="caution">
    <text evidence="2">The sequence shown here is derived from an EMBL/GenBank/DDBJ whole genome shotgun (WGS) entry which is preliminary data.</text>
</comment>
<dbReference type="Proteomes" id="UP000606889">
    <property type="component" value="Unassembled WGS sequence"/>
</dbReference>
<keyword evidence="3" id="KW-1185">Reference proteome</keyword>
<reference evidence="2 3" key="1">
    <citation type="submission" date="2020-08" db="EMBL/GenBank/DDBJ databases">
        <title>Genome public.</title>
        <authorList>
            <person name="Liu C."/>
            <person name="Sun Q."/>
        </authorList>
    </citation>
    <scope>NUCLEOTIDE SEQUENCE [LARGE SCALE GENOMIC DNA]</scope>
    <source>
        <strain evidence="2 3">NSJ-35</strain>
    </source>
</reference>